<dbReference type="SUPFAM" id="SSF47384">
    <property type="entry name" value="Homodimeric domain of signal transducing histidine kinase"/>
    <property type="match status" value="1"/>
</dbReference>
<name>U6RK50_9BACT</name>
<comment type="caution">
    <text evidence="12">The sequence shown here is derived from an EMBL/GenBank/DDBJ whole genome shotgun (WGS) entry which is preliminary data.</text>
</comment>
<evidence type="ECO:0000313" key="12">
    <source>
        <dbReference type="EMBL" id="EOA56984.1"/>
    </source>
</evidence>
<dbReference type="OrthoDB" id="1021293at2"/>
<dbReference type="STRING" id="1121098.HMPREF1534_00795"/>
<evidence type="ECO:0000313" key="13">
    <source>
        <dbReference type="Proteomes" id="UP000017831"/>
    </source>
</evidence>
<dbReference type="SUPFAM" id="SSF55785">
    <property type="entry name" value="PYP-like sensor domain (PAS domain)"/>
    <property type="match status" value="1"/>
</dbReference>
<protein>
    <recommendedName>
        <fullName evidence="2">histidine kinase</fullName>
        <ecNumber evidence="2">2.7.13.3</ecNumber>
    </recommendedName>
</protein>
<dbReference type="Proteomes" id="UP000017831">
    <property type="component" value="Unassembled WGS sequence"/>
</dbReference>
<organism evidence="12 13">
    <name type="scientific">Phocaeicola massiliensis B84634 = Timone 84634 = DSM 17679 = JCM 13223</name>
    <dbReference type="NCBI Taxonomy" id="1121098"/>
    <lineage>
        <taxon>Bacteria</taxon>
        <taxon>Pseudomonadati</taxon>
        <taxon>Bacteroidota</taxon>
        <taxon>Bacteroidia</taxon>
        <taxon>Bacteroidales</taxon>
        <taxon>Bacteroidaceae</taxon>
        <taxon>Phocaeicola</taxon>
    </lineage>
</organism>
<dbReference type="InterPro" id="IPR036890">
    <property type="entry name" value="HATPase_C_sf"/>
</dbReference>
<keyword evidence="13" id="KW-1185">Reference proteome</keyword>
<dbReference type="EC" id="2.7.13.3" evidence="2"/>
<dbReference type="InterPro" id="IPR005467">
    <property type="entry name" value="His_kinase_dom"/>
</dbReference>
<comment type="catalytic activity">
    <reaction evidence="1">
        <text>ATP + protein L-histidine = ADP + protein N-phospho-L-histidine.</text>
        <dbReference type="EC" id="2.7.13.3"/>
    </reaction>
</comment>
<evidence type="ECO:0000256" key="2">
    <source>
        <dbReference type="ARBA" id="ARBA00012438"/>
    </source>
</evidence>
<evidence type="ECO:0000256" key="5">
    <source>
        <dbReference type="ARBA" id="ARBA00022777"/>
    </source>
</evidence>
<dbReference type="SUPFAM" id="SSF55874">
    <property type="entry name" value="ATPase domain of HSP90 chaperone/DNA topoisomerase II/histidine kinase"/>
    <property type="match status" value="1"/>
</dbReference>
<dbReference type="InterPro" id="IPR050736">
    <property type="entry name" value="Sensor_HK_Regulatory"/>
</dbReference>
<evidence type="ECO:0000256" key="7">
    <source>
        <dbReference type="ARBA" id="ARBA00023136"/>
    </source>
</evidence>
<dbReference type="PANTHER" id="PTHR43711">
    <property type="entry name" value="TWO-COMPONENT HISTIDINE KINASE"/>
    <property type="match status" value="1"/>
</dbReference>
<keyword evidence="6" id="KW-0902">Two-component regulatory system</keyword>
<dbReference type="AlphaFoldDB" id="U6RK50"/>
<evidence type="ECO:0000256" key="9">
    <source>
        <dbReference type="SAM" id="Phobius"/>
    </source>
</evidence>
<evidence type="ECO:0000256" key="8">
    <source>
        <dbReference type="SAM" id="Coils"/>
    </source>
</evidence>
<dbReference type="PROSITE" id="PS50109">
    <property type="entry name" value="HIS_KIN"/>
    <property type="match status" value="1"/>
</dbReference>
<dbReference type="Gene3D" id="3.30.565.10">
    <property type="entry name" value="Histidine kinase-like ATPase, C-terminal domain"/>
    <property type="match status" value="1"/>
</dbReference>
<reference evidence="12 13" key="1">
    <citation type="submission" date="2013-04" db="EMBL/GenBank/DDBJ databases">
        <title>The Genome Sequence of Bacteroides massiliensis DSM 17679.</title>
        <authorList>
            <consortium name="The Broad Institute Genomics Platform"/>
            <person name="Earl A."/>
            <person name="Ward D."/>
            <person name="Feldgarden M."/>
            <person name="Gevers D."/>
            <person name="Martens E."/>
            <person name="Fenner L."/>
            <person name="Roux V."/>
            <person name="Mallet M.N."/>
            <person name="Raoult D."/>
            <person name="Walker B."/>
            <person name="Young S."/>
            <person name="Zeng Q."/>
            <person name="Gargeya S."/>
            <person name="Fitzgerald M."/>
            <person name="Haas B."/>
            <person name="Abouelleil A."/>
            <person name="Allen A.W."/>
            <person name="Alvarado L."/>
            <person name="Arachchi H.M."/>
            <person name="Berlin A.M."/>
            <person name="Chapman S.B."/>
            <person name="Gainer-Dewar J."/>
            <person name="Goldberg J."/>
            <person name="Griggs A."/>
            <person name="Gujja S."/>
            <person name="Hansen M."/>
            <person name="Howarth C."/>
            <person name="Imamovic A."/>
            <person name="Ireland A."/>
            <person name="Larimer J."/>
            <person name="McCowan C."/>
            <person name="Murphy C."/>
            <person name="Pearson M."/>
            <person name="Poon T.W."/>
            <person name="Priest M."/>
            <person name="Roberts A."/>
            <person name="Saif S."/>
            <person name="Shea T."/>
            <person name="Sisk P."/>
            <person name="Sykes S."/>
            <person name="Wortman J."/>
            <person name="Nusbaum C."/>
            <person name="Birren B."/>
        </authorList>
    </citation>
    <scope>NUCLEOTIDE SEQUENCE [LARGE SCALE GENOMIC DNA]</scope>
    <source>
        <strain evidence="13">B84634 / Timone 84634 / DSM 17679 / JCM 13223</strain>
    </source>
</reference>
<dbReference type="eggNOG" id="COG5002">
    <property type="taxonomic scope" value="Bacteria"/>
</dbReference>
<dbReference type="PANTHER" id="PTHR43711:SF31">
    <property type="entry name" value="HISTIDINE KINASE"/>
    <property type="match status" value="1"/>
</dbReference>
<dbReference type="CDD" id="cd00082">
    <property type="entry name" value="HisKA"/>
    <property type="match status" value="1"/>
</dbReference>
<keyword evidence="4" id="KW-0808">Transferase</keyword>
<dbReference type="GO" id="GO:0000155">
    <property type="term" value="F:phosphorelay sensor kinase activity"/>
    <property type="evidence" value="ECO:0007669"/>
    <property type="project" value="InterPro"/>
</dbReference>
<keyword evidence="5" id="KW-0418">Kinase</keyword>
<keyword evidence="9" id="KW-1133">Transmembrane helix</keyword>
<dbReference type="SMART" id="SM00388">
    <property type="entry name" value="HisKA"/>
    <property type="match status" value="1"/>
</dbReference>
<dbReference type="InterPro" id="IPR003661">
    <property type="entry name" value="HisK_dim/P_dom"/>
</dbReference>
<keyword evidence="3" id="KW-0597">Phosphoprotein</keyword>
<keyword evidence="9" id="KW-0812">Transmembrane</keyword>
<dbReference type="Pfam" id="PF00512">
    <property type="entry name" value="HisKA"/>
    <property type="match status" value="1"/>
</dbReference>
<feature type="transmembrane region" description="Helical" evidence="9">
    <location>
        <begin position="365"/>
        <end position="389"/>
    </location>
</feature>
<dbReference type="PATRIC" id="fig|1121098.3.peg.811"/>
<feature type="domain" description="Histidine kinase" evidence="11">
    <location>
        <begin position="545"/>
        <end position="758"/>
    </location>
</feature>
<evidence type="ECO:0000256" key="3">
    <source>
        <dbReference type="ARBA" id="ARBA00022553"/>
    </source>
</evidence>
<dbReference type="InterPro" id="IPR004358">
    <property type="entry name" value="Sig_transdc_His_kin-like_C"/>
</dbReference>
<dbReference type="InterPro" id="IPR035965">
    <property type="entry name" value="PAS-like_dom_sf"/>
</dbReference>
<dbReference type="SMART" id="SM00387">
    <property type="entry name" value="HATPase_c"/>
    <property type="match status" value="1"/>
</dbReference>
<feature type="signal peptide" evidence="10">
    <location>
        <begin position="1"/>
        <end position="18"/>
    </location>
</feature>
<keyword evidence="8" id="KW-0175">Coiled coil</keyword>
<keyword evidence="7 9" id="KW-0472">Membrane</keyword>
<dbReference type="InterPro" id="IPR036097">
    <property type="entry name" value="HisK_dim/P_sf"/>
</dbReference>
<dbReference type="Gene3D" id="3.30.450.20">
    <property type="entry name" value="PAS domain"/>
    <property type="match status" value="1"/>
</dbReference>
<dbReference type="FunFam" id="1.10.287.130:FF:000001">
    <property type="entry name" value="Two-component sensor histidine kinase"/>
    <property type="match status" value="1"/>
</dbReference>
<dbReference type="EMBL" id="AQHY01000009">
    <property type="protein sequence ID" value="EOA56984.1"/>
    <property type="molecule type" value="Genomic_DNA"/>
</dbReference>
<sequence length="758" mass="87849">MKVLGYGFIVMLLLVCLAGCTHSPCSSQHKIALIHSYQRGYNNAERINRLFADELKKNGLQCEIKSYYLNCEKYGSTDEERRISGFIDDSNIWGADLIAVLDDQATYSLMSCNHPKVREIPVVFSGVNYPNTELLQQYPNVTGYIDRPDYLKTCQMIERIMGKVCIHVIKGGTFLDKIIWKDLEKQCTGHNINIRDRVNERILNISPDSLENKKISPFDSEKPTELSYLDTTMIAKLVSDSVPARRLLWMASGVFDYSLFLYTKRDFTTLRIGSLFDNPGFETINEGFGTNDYMLGGYFTPIEIQIKDMAAGIKERLDKKMPGQQLQQCAKQYVVNWVTLEKYKIPEESIPEEYIIMYKPFSKKYSTLILTIKIVVGILLLLFVSYLIYIYGREKKRKQDALRNLKYEHELLILAMESGNTYAWRFDGEKAIFDPQFYELIHYDSPQMNIDDMVKFIHPDERERFLHQVANLSDHPKRTAQYRCKFTGEYQWWEFRYKQICHNDNIHIITGLLQNIQEVKDKEEELIQARKVAERAELKQSFLDNMSHEIRTPLNAITGFSNLLTTEKDLSEEEKQEFISIINDNTDLLLKLVNDVLELSRIESGNMSFNYREESVRSLLNSIYNTHQLTISSPLKFIKEFPEGDVFVHIDNMRMTQVITNFLNNAKKFTKSGHIKLGYHHQPASHEVHIFVEDTGAGIPKEELQIIFDRFYKHNEFAQGVGLGLSICKVIVEKMQGRIEVTSEINKGSRFTVVLPCL</sequence>
<dbReference type="Gene3D" id="3.40.50.2300">
    <property type="match status" value="1"/>
</dbReference>
<dbReference type="HOGENOM" id="CLU_000445_38_3_10"/>
<proteinExistence type="predicted"/>
<evidence type="ECO:0000256" key="6">
    <source>
        <dbReference type="ARBA" id="ARBA00023012"/>
    </source>
</evidence>
<evidence type="ECO:0000259" key="11">
    <source>
        <dbReference type="PROSITE" id="PS50109"/>
    </source>
</evidence>
<feature type="coiled-coil region" evidence="8">
    <location>
        <begin position="509"/>
        <end position="539"/>
    </location>
</feature>
<accession>U6RK50</accession>
<dbReference type="Pfam" id="PF02518">
    <property type="entry name" value="HATPase_c"/>
    <property type="match status" value="1"/>
</dbReference>
<dbReference type="PRINTS" id="PR00344">
    <property type="entry name" value="BCTRLSENSOR"/>
</dbReference>
<feature type="chain" id="PRO_5004676486" description="histidine kinase" evidence="10">
    <location>
        <begin position="19"/>
        <end position="758"/>
    </location>
</feature>
<evidence type="ECO:0000256" key="1">
    <source>
        <dbReference type="ARBA" id="ARBA00000085"/>
    </source>
</evidence>
<dbReference type="FunFam" id="3.30.565.10:FF:000006">
    <property type="entry name" value="Sensor histidine kinase WalK"/>
    <property type="match status" value="1"/>
</dbReference>
<dbReference type="Gene3D" id="1.10.287.130">
    <property type="match status" value="1"/>
</dbReference>
<keyword evidence="10" id="KW-0732">Signal</keyword>
<evidence type="ECO:0000256" key="10">
    <source>
        <dbReference type="SAM" id="SignalP"/>
    </source>
</evidence>
<dbReference type="InterPro" id="IPR003594">
    <property type="entry name" value="HATPase_dom"/>
</dbReference>
<evidence type="ECO:0000256" key="4">
    <source>
        <dbReference type="ARBA" id="ARBA00022679"/>
    </source>
</evidence>
<gene>
    <name evidence="12" type="ORF">HMPREF1534_00795</name>
</gene>